<dbReference type="InterPro" id="IPR000836">
    <property type="entry name" value="PRTase_dom"/>
</dbReference>
<name>A0A348HDQ8_9GAMM</name>
<dbReference type="EMBL" id="AP018933">
    <property type="protein sequence ID" value="BBG29760.1"/>
    <property type="molecule type" value="Genomic_DNA"/>
</dbReference>
<keyword evidence="6" id="KW-0460">Magnesium</keyword>
<proteinExistence type="predicted"/>
<dbReference type="GO" id="GO:0000310">
    <property type="term" value="F:xanthine phosphoribosyltransferase activity"/>
    <property type="evidence" value="ECO:0007669"/>
    <property type="project" value="InterPro"/>
</dbReference>
<keyword evidence="7" id="KW-0472">Membrane</keyword>
<dbReference type="KEGG" id="zpl:ZBT109_0993"/>
<evidence type="ECO:0000256" key="4">
    <source>
        <dbReference type="ARBA" id="ARBA00022723"/>
    </source>
</evidence>
<evidence type="ECO:0000313" key="10">
    <source>
        <dbReference type="Proteomes" id="UP000267342"/>
    </source>
</evidence>
<evidence type="ECO:0000259" key="8">
    <source>
        <dbReference type="Pfam" id="PF00156"/>
    </source>
</evidence>
<dbReference type="Pfam" id="PF00156">
    <property type="entry name" value="Pribosyltran"/>
    <property type="match status" value="1"/>
</dbReference>
<dbReference type="InterPro" id="IPR029057">
    <property type="entry name" value="PRTase-like"/>
</dbReference>
<gene>
    <name evidence="9" type="ORF">ZBT109_0993</name>
</gene>
<feature type="domain" description="Phosphoribosyltransferase" evidence="8">
    <location>
        <begin position="15"/>
        <end position="147"/>
    </location>
</feature>
<dbReference type="RefSeq" id="WP_038279428.1">
    <property type="nucleotide sequence ID" value="NZ_AP018933.1"/>
</dbReference>
<dbReference type="GO" id="GO:0006166">
    <property type="term" value="P:purine ribonucleoside salvage"/>
    <property type="evidence" value="ECO:0007669"/>
    <property type="project" value="UniProtKB-KW"/>
</dbReference>
<dbReference type="NCBIfam" id="NF006613">
    <property type="entry name" value="PRK09177.1"/>
    <property type="match status" value="1"/>
</dbReference>
<dbReference type="InterPro" id="IPR023747">
    <property type="entry name" value="Xanthine_Guanine_PRibTrfase"/>
</dbReference>
<keyword evidence="10" id="KW-1185">Reference proteome</keyword>
<dbReference type="GO" id="GO:0046872">
    <property type="term" value="F:metal ion binding"/>
    <property type="evidence" value="ECO:0007669"/>
    <property type="project" value="UniProtKB-KW"/>
</dbReference>
<sequence>MASSERYQRYFKVSWDRLQNDIRELCKDLEGRTFKGIIAIARGGLIPTGLFAQEMGLRNIDTLCVQSYDAMSQREGVTVDKGVDHDGEGWLLIDDLVDTGKTARIVRELLPKALFITVYAKPEGRPLVDRFHTEVSQDTWVVFPWEPNPPADA</sequence>
<dbReference type="AlphaFoldDB" id="A0A348HDQ8"/>
<organism evidence="9 10">
    <name type="scientific">Zymobacter palmae</name>
    <dbReference type="NCBI Taxonomy" id="33074"/>
    <lineage>
        <taxon>Bacteria</taxon>
        <taxon>Pseudomonadati</taxon>
        <taxon>Pseudomonadota</taxon>
        <taxon>Gammaproteobacteria</taxon>
        <taxon>Oceanospirillales</taxon>
        <taxon>Halomonadaceae</taxon>
        <taxon>Zymobacter group</taxon>
        <taxon>Zymobacter</taxon>
    </lineage>
</organism>
<evidence type="ECO:0000313" key="9">
    <source>
        <dbReference type="EMBL" id="BBG29760.1"/>
    </source>
</evidence>
<keyword evidence="5" id="KW-0660">Purine salvage</keyword>
<evidence type="ECO:0000256" key="5">
    <source>
        <dbReference type="ARBA" id="ARBA00022726"/>
    </source>
</evidence>
<keyword evidence="3 9" id="KW-0808">Transferase</keyword>
<keyword evidence="4" id="KW-0479">Metal-binding</keyword>
<accession>A0A348HDQ8</accession>
<keyword evidence="1" id="KW-1003">Cell membrane</keyword>
<reference evidence="9 10" key="1">
    <citation type="submission" date="2018-09" db="EMBL/GenBank/DDBJ databases">
        <title>Zymobacter palmae IAM14233 (=T109) whole genome analysis.</title>
        <authorList>
            <person name="Yanase H."/>
        </authorList>
    </citation>
    <scope>NUCLEOTIDE SEQUENCE [LARGE SCALE GENOMIC DNA]</scope>
    <source>
        <strain evidence="9 10">IAM14233</strain>
    </source>
</reference>
<dbReference type="OrthoDB" id="9789690at2"/>
<evidence type="ECO:0000256" key="7">
    <source>
        <dbReference type="ARBA" id="ARBA00023136"/>
    </source>
</evidence>
<protein>
    <submittedName>
        <fullName evidence="9">Xanthine-guanine phosphoribosyltransferase</fullName>
    </submittedName>
</protein>
<dbReference type="SUPFAM" id="SSF53271">
    <property type="entry name" value="PRTase-like"/>
    <property type="match status" value="1"/>
</dbReference>
<keyword evidence="2 9" id="KW-0328">Glycosyltransferase</keyword>
<dbReference type="STRING" id="1123510.GCA_000620025_01025"/>
<evidence type="ECO:0000256" key="6">
    <source>
        <dbReference type="ARBA" id="ARBA00022842"/>
    </source>
</evidence>
<evidence type="ECO:0000256" key="2">
    <source>
        <dbReference type="ARBA" id="ARBA00022676"/>
    </source>
</evidence>
<dbReference type="Gene3D" id="3.40.50.2020">
    <property type="match status" value="1"/>
</dbReference>
<evidence type="ECO:0000256" key="3">
    <source>
        <dbReference type="ARBA" id="ARBA00022679"/>
    </source>
</evidence>
<dbReference type="PANTHER" id="PTHR39563">
    <property type="entry name" value="XANTHINE PHOSPHORIBOSYLTRANSFERASE"/>
    <property type="match status" value="1"/>
</dbReference>
<dbReference type="CDD" id="cd06223">
    <property type="entry name" value="PRTases_typeI"/>
    <property type="match status" value="1"/>
</dbReference>
<dbReference type="PANTHER" id="PTHR39563:SF1">
    <property type="entry name" value="XANTHINE-GUANINE PHOSPHORIBOSYLTRANSFERASE"/>
    <property type="match status" value="1"/>
</dbReference>
<dbReference type="Proteomes" id="UP000267342">
    <property type="component" value="Chromosome"/>
</dbReference>
<evidence type="ECO:0000256" key="1">
    <source>
        <dbReference type="ARBA" id="ARBA00022475"/>
    </source>
</evidence>